<evidence type="ECO:0000256" key="1">
    <source>
        <dbReference type="ARBA" id="ARBA00001971"/>
    </source>
</evidence>
<evidence type="ECO:0000256" key="9">
    <source>
        <dbReference type="ARBA" id="ARBA00023004"/>
    </source>
</evidence>
<evidence type="ECO:0000256" key="10">
    <source>
        <dbReference type="ARBA" id="ARBA00023136"/>
    </source>
</evidence>
<keyword evidence="10" id="KW-0472">Membrane</keyword>
<dbReference type="GO" id="GO:0016020">
    <property type="term" value="C:membrane"/>
    <property type="evidence" value="ECO:0007669"/>
    <property type="project" value="UniProtKB-SubCell"/>
</dbReference>
<dbReference type="InterPro" id="IPR001128">
    <property type="entry name" value="Cyt_P450"/>
</dbReference>
<accession>A0A151S0E0</accession>
<dbReference type="SUPFAM" id="SSF48264">
    <property type="entry name" value="Cytochrome P450"/>
    <property type="match status" value="1"/>
</dbReference>
<dbReference type="OMA" id="WYYDLKL"/>
<dbReference type="GO" id="GO:0051777">
    <property type="term" value="F:ent-kaurenoic acid monooxygenase activity"/>
    <property type="evidence" value="ECO:0007669"/>
    <property type="project" value="TreeGrafter"/>
</dbReference>
<name>A0A151S0E0_CAJCA</name>
<evidence type="ECO:0000256" key="7">
    <source>
        <dbReference type="ARBA" id="ARBA00022989"/>
    </source>
</evidence>
<keyword evidence="9 11" id="KW-0408">Iron</keyword>
<keyword evidence="14" id="KW-1185">Reference proteome</keyword>
<comment type="similarity">
    <text evidence="3 12">Belongs to the cytochrome P450 family.</text>
</comment>
<comment type="subcellular location">
    <subcellularLocation>
        <location evidence="2">Membrane</location>
        <topology evidence="2">Single-pass membrane protein</topology>
    </subcellularLocation>
</comment>
<evidence type="ECO:0000256" key="2">
    <source>
        <dbReference type="ARBA" id="ARBA00004167"/>
    </source>
</evidence>
<dbReference type="PROSITE" id="PS00086">
    <property type="entry name" value="CYTOCHROME_P450"/>
    <property type="match status" value="1"/>
</dbReference>
<dbReference type="Proteomes" id="UP000075243">
    <property type="component" value="Unassembled WGS sequence"/>
</dbReference>
<dbReference type="InterPro" id="IPR017972">
    <property type="entry name" value="Cyt_P450_CS"/>
</dbReference>
<evidence type="ECO:0000313" key="13">
    <source>
        <dbReference type="EMBL" id="KYP48204.1"/>
    </source>
</evidence>
<dbReference type="PANTHER" id="PTHR24286">
    <property type="entry name" value="CYTOCHROME P450 26"/>
    <property type="match status" value="1"/>
</dbReference>
<evidence type="ECO:0000256" key="4">
    <source>
        <dbReference type="ARBA" id="ARBA00022617"/>
    </source>
</evidence>
<evidence type="ECO:0000256" key="12">
    <source>
        <dbReference type="RuleBase" id="RU000461"/>
    </source>
</evidence>
<keyword evidence="8 12" id="KW-0560">Oxidoreductase</keyword>
<feature type="binding site" description="axial binding residue" evidence="11">
    <location>
        <position position="404"/>
    </location>
    <ligand>
        <name>heme</name>
        <dbReference type="ChEBI" id="CHEBI:30413"/>
    </ligand>
    <ligandPart>
        <name>Fe</name>
        <dbReference type="ChEBI" id="CHEBI:18248"/>
    </ligandPart>
</feature>
<dbReference type="EMBL" id="KQ483505">
    <property type="protein sequence ID" value="KYP48204.1"/>
    <property type="molecule type" value="Genomic_DNA"/>
</dbReference>
<dbReference type="GO" id="GO:0020037">
    <property type="term" value="F:heme binding"/>
    <property type="evidence" value="ECO:0007669"/>
    <property type="project" value="InterPro"/>
</dbReference>
<sequence length="437" mass="50382">MELHWVWMSVATLLASYVLLNKFVRRLNGWYYDLKLGNKQSLLPPGDMGWPLIGNMIPFIKVLSSGQLDSFINNFVSKYGRSGIYKTHLFGKPSMIVCAPEMCRQVLNDDENFKLAYPKSVSELLGSNTSTGVFNVEHKRLRRVVSVPIMGQNMLAMYLARIEEIVIDSLEELSSIKHPVEIFKELEKITFKVITYVFFGSHNQPIVAKVKDLFREFSDCNPLFSVPINLPGFTYHKALQVRKKLLKVVISGVGERRLMRKKGQLNDEKDFIDILLEDKRENGEELEDEQIADIVIGLLFVGHESTATGLMWSLMYLTLHPDVFRKAKMLKFTSDPIRADINNPQNLLKGYIIQKGWKVLVWLRAIHMNPEYYPNPKEFNPSRWDNYNATAGTFLPFGGGSRLCPGKDISNLETTIFLHYFLLNYRLVLFYCHFFFP</sequence>
<evidence type="ECO:0000313" key="14">
    <source>
        <dbReference type="Proteomes" id="UP000075243"/>
    </source>
</evidence>
<evidence type="ECO:0000256" key="5">
    <source>
        <dbReference type="ARBA" id="ARBA00022692"/>
    </source>
</evidence>
<gene>
    <name evidence="13" type="ORF">KK1_030090</name>
</gene>
<dbReference type="STRING" id="3821.A0A151S0E0"/>
<evidence type="ECO:0000256" key="11">
    <source>
        <dbReference type="PIRSR" id="PIRSR602401-1"/>
    </source>
</evidence>
<dbReference type="GO" id="GO:0016125">
    <property type="term" value="P:sterol metabolic process"/>
    <property type="evidence" value="ECO:0007669"/>
    <property type="project" value="TreeGrafter"/>
</dbReference>
<comment type="cofactor">
    <cofactor evidence="1 11">
        <name>heme</name>
        <dbReference type="ChEBI" id="CHEBI:30413"/>
    </cofactor>
</comment>
<dbReference type="Gramene" id="C.cajan_28686.t">
    <property type="protein sequence ID" value="C.cajan_28686.t"/>
    <property type="gene ID" value="C.cajan_28686"/>
</dbReference>
<evidence type="ECO:0000256" key="6">
    <source>
        <dbReference type="ARBA" id="ARBA00022723"/>
    </source>
</evidence>
<organism evidence="13 14">
    <name type="scientific">Cajanus cajan</name>
    <name type="common">Pigeon pea</name>
    <name type="synonym">Cajanus indicus</name>
    <dbReference type="NCBI Taxonomy" id="3821"/>
    <lineage>
        <taxon>Eukaryota</taxon>
        <taxon>Viridiplantae</taxon>
        <taxon>Streptophyta</taxon>
        <taxon>Embryophyta</taxon>
        <taxon>Tracheophyta</taxon>
        <taxon>Spermatophyta</taxon>
        <taxon>Magnoliopsida</taxon>
        <taxon>eudicotyledons</taxon>
        <taxon>Gunneridae</taxon>
        <taxon>Pentapetalae</taxon>
        <taxon>rosids</taxon>
        <taxon>fabids</taxon>
        <taxon>Fabales</taxon>
        <taxon>Fabaceae</taxon>
        <taxon>Papilionoideae</taxon>
        <taxon>50 kb inversion clade</taxon>
        <taxon>NPAAA clade</taxon>
        <taxon>indigoferoid/millettioid clade</taxon>
        <taxon>Phaseoleae</taxon>
        <taxon>Cajanus</taxon>
    </lineage>
</organism>
<dbReference type="GO" id="GO:0005506">
    <property type="term" value="F:iron ion binding"/>
    <property type="evidence" value="ECO:0007669"/>
    <property type="project" value="InterPro"/>
</dbReference>
<proteinExistence type="inferred from homology"/>
<dbReference type="InterPro" id="IPR036396">
    <property type="entry name" value="Cyt_P450_sf"/>
</dbReference>
<dbReference type="Gene3D" id="1.10.630.10">
    <property type="entry name" value="Cytochrome P450"/>
    <property type="match status" value="2"/>
</dbReference>
<keyword evidence="5" id="KW-0812">Transmembrane</keyword>
<dbReference type="GO" id="GO:0016132">
    <property type="term" value="P:brassinosteroid biosynthetic process"/>
    <property type="evidence" value="ECO:0007669"/>
    <property type="project" value="TreeGrafter"/>
</dbReference>
<dbReference type="AlphaFoldDB" id="A0A151S0E0"/>
<dbReference type="PANTHER" id="PTHR24286:SF199">
    <property type="entry name" value="CYTOCHROME P450 88D6"/>
    <property type="match status" value="1"/>
</dbReference>
<keyword evidence="7" id="KW-1133">Transmembrane helix</keyword>
<dbReference type="GO" id="GO:0010268">
    <property type="term" value="P:brassinosteroid homeostasis"/>
    <property type="evidence" value="ECO:0007669"/>
    <property type="project" value="TreeGrafter"/>
</dbReference>
<keyword evidence="12" id="KW-0503">Monooxygenase</keyword>
<dbReference type="InterPro" id="IPR002401">
    <property type="entry name" value="Cyt_P450_E_grp-I"/>
</dbReference>
<evidence type="ECO:0000256" key="3">
    <source>
        <dbReference type="ARBA" id="ARBA00010617"/>
    </source>
</evidence>
<dbReference type="GO" id="GO:0005783">
    <property type="term" value="C:endoplasmic reticulum"/>
    <property type="evidence" value="ECO:0007669"/>
    <property type="project" value="TreeGrafter"/>
</dbReference>
<evidence type="ECO:0000256" key="8">
    <source>
        <dbReference type="ARBA" id="ARBA00023002"/>
    </source>
</evidence>
<dbReference type="PRINTS" id="PR00385">
    <property type="entry name" value="P450"/>
</dbReference>
<reference evidence="13" key="1">
    <citation type="journal article" date="2012" name="Nat. Biotechnol.">
        <title>Draft genome sequence of pigeonpea (Cajanus cajan), an orphan legume crop of resource-poor farmers.</title>
        <authorList>
            <person name="Varshney R.K."/>
            <person name="Chen W."/>
            <person name="Li Y."/>
            <person name="Bharti A.K."/>
            <person name="Saxena R.K."/>
            <person name="Schlueter J.A."/>
            <person name="Donoghue M.T."/>
            <person name="Azam S."/>
            <person name="Fan G."/>
            <person name="Whaley A.M."/>
            <person name="Farmer A.D."/>
            <person name="Sheridan J."/>
            <person name="Iwata A."/>
            <person name="Tuteja R."/>
            <person name="Penmetsa R.V."/>
            <person name="Wu W."/>
            <person name="Upadhyaya H.D."/>
            <person name="Yang S.P."/>
            <person name="Shah T."/>
            <person name="Saxena K.B."/>
            <person name="Michael T."/>
            <person name="McCombie W.R."/>
            <person name="Yang B."/>
            <person name="Zhang G."/>
            <person name="Yang H."/>
            <person name="Wang J."/>
            <person name="Spillane C."/>
            <person name="Cook D.R."/>
            <person name="May G.D."/>
            <person name="Xu X."/>
            <person name="Jackson S.A."/>
        </authorList>
    </citation>
    <scope>NUCLEOTIDE SEQUENCE [LARGE SCALE GENOMIC DNA]</scope>
</reference>
<dbReference type="PRINTS" id="PR00463">
    <property type="entry name" value="EP450I"/>
</dbReference>
<keyword evidence="4 11" id="KW-0349">Heme</keyword>
<keyword evidence="6 11" id="KW-0479">Metal-binding</keyword>
<protein>
    <submittedName>
        <fullName evidence="13">Ent-kaurenoic acid oxidase 2</fullName>
    </submittedName>
</protein>
<dbReference type="Pfam" id="PF00067">
    <property type="entry name" value="p450"/>
    <property type="match status" value="2"/>
</dbReference>